<evidence type="ECO:0000256" key="6">
    <source>
        <dbReference type="ARBA" id="ARBA00038076"/>
    </source>
</evidence>
<dbReference type="Pfam" id="PF02687">
    <property type="entry name" value="FtsX"/>
    <property type="match status" value="1"/>
</dbReference>
<gene>
    <name evidence="10" type="ORF">KDK67_01290</name>
</gene>
<accession>A0A9E5D8K4</accession>
<dbReference type="AlphaFoldDB" id="A0A9E5D8K4"/>
<keyword evidence="11" id="KW-1185">Reference proteome</keyword>
<proteinExistence type="inferred from homology"/>
<evidence type="ECO:0000256" key="1">
    <source>
        <dbReference type="ARBA" id="ARBA00004651"/>
    </source>
</evidence>
<feature type="transmembrane region" description="Helical" evidence="7">
    <location>
        <begin position="21"/>
        <end position="42"/>
    </location>
</feature>
<evidence type="ECO:0000313" key="10">
    <source>
        <dbReference type="EMBL" id="MCM1985660.1"/>
    </source>
</evidence>
<evidence type="ECO:0000259" key="9">
    <source>
        <dbReference type="Pfam" id="PF12704"/>
    </source>
</evidence>
<feature type="transmembrane region" description="Helical" evidence="7">
    <location>
        <begin position="281"/>
        <end position="306"/>
    </location>
</feature>
<dbReference type="PANTHER" id="PTHR30572:SF4">
    <property type="entry name" value="ABC TRANSPORTER PERMEASE YTRF"/>
    <property type="match status" value="1"/>
</dbReference>
<keyword evidence="5 7" id="KW-0472">Membrane</keyword>
<keyword evidence="4 7" id="KW-1133">Transmembrane helix</keyword>
<name>A0A9E5D8K4_9EURY</name>
<reference evidence="10" key="1">
    <citation type="journal article" date="2021" name="mSystems">
        <title>Bacteria and Archaea Synergistically Convert Glycine Betaine to Biogenic Methane in the Formosa Cold Seep of the South China Sea.</title>
        <authorList>
            <person name="Li L."/>
            <person name="Zhang W."/>
            <person name="Zhang S."/>
            <person name="Song L."/>
            <person name="Sun Q."/>
            <person name="Zhang H."/>
            <person name="Xiang H."/>
            <person name="Dong X."/>
        </authorList>
    </citation>
    <scope>NUCLEOTIDE SEQUENCE</scope>
    <source>
        <strain evidence="10">LLY</strain>
    </source>
</reference>
<dbReference type="EMBL" id="JAGSOI010000003">
    <property type="protein sequence ID" value="MCM1985660.1"/>
    <property type="molecule type" value="Genomic_DNA"/>
</dbReference>
<evidence type="ECO:0000256" key="4">
    <source>
        <dbReference type="ARBA" id="ARBA00022989"/>
    </source>
</evidence>
<feature type="transmembrane region" description="Helical" evidence="7">
    <location>
        <begin position="379"/>
        <end position="402"/>
    </location>
</feature>
<dbReference type="PANTHER" id="PTHR30572">
    <property type="entry name" value="MEMBRANE COMPONENT OF TRANSPORTER-RELATED"/>
    <property type="match status" value="1"/>
</dbReference>
<feature type="transmembrane region" description="Helical" evidence="7">
    <location>
        <begin position="326"/>
        <end position="349"/>
    </location>
</feature>
<evidence type="ECO:0000256" key="5">
    <source>
        <dbReference type="ARBA" id="ARBA00023136"/>
    </source>
</evidence>
<keyword evidence="2" id="KW-1003">Cell membrane</keyword>
<reference evidence="10" key="2">
    <citation type="submission" date="2021-04" db="EMBL/GenBank/DDBJ databases">
        <authorList>
            <person name="Dong X."/>
        </authorList>
    </citation>
    <scope>NUCLEOTIDE SEQUENCE</scope>
    <source>
        <strain evidence="10">LLY</strain>
    </source>
</reference>
<dbReference type="Pfam" id="PF12704">
    <property type="entry name" value="MacB_PCD"/>
    <property type="match status" value="1"/>
</dbReference>
<keyword evidence="3 7" id="KW-0812">Transmembrane</keyword>
<comment type="caution">
    <text evidence="10">The sequence shown here is derived from an EMBL/GenBank/DDBJ whole genome shotgun (WGS) entry which is preliminary data.</text>
</comment>
<evidence type="ECO:0000256" key="3">
    <source>
        <dbReference type="ARBA" id="ARBA00022692"/>
    </source>
</evidence>
<dbReference type="GO" id="GO:0005886">
    <property type="term" value="C:plasma membrane"/>
    <property type="evidence" value="ECO:0007669"/>
    <property type="project" value="UniProtKB-SubCell"/>
</dbReference>
<dbReference type="RefSeq" id="WP_250867037.1">
    <property type="nucleotide sequence ID" value="NZ_JAGSOI010000003.1"/>
</dbReference>
<evidence type="ECO:0000256" key="2">
    <source>
        <dbReference type="ARBA" id="ARBA00022475"/>
    </source>
</evidence>
<dbReference type="Proteomes" id="UP001056766">
    <property type="component" value="Unassembled WGS sequence"/>
</dbReference>
<evidence type="ECO:0000259" key="8">
    <source>
        <dbReference type="Pfam" id="PF02687"/>
    </source>
</evidence>
<feature type="domain" description="MacB-like periplasmic core" evidence="9">
    <location>
        <begin position="21"/>
        <end position="245"/>
    </location>
</feature>
<dbReference type="GO" id="GO:0022857">
    <property type="term" value="F:transmembrane transporter activity"/>
    <property type="evidence" value="ECO:0007669"/>
    <property type="project" value="TreeGrafter"/>
</dbReference>
<comment type="subcellular location">
    <subcellularLocation>
        <location evidence="1">Cell membrane</location>
        <topology evidence="1">Multi-pass membrane protein</topology>
    </subcellularLocation>
</comment>
<protein>
    <submittedName>
        <fullName evidence="10">ABC transporter permease</fullName>
    </submittedName>
</protein>
<comment type="similarity">
    <text evidence="6">Belongs to the ABC-4 integral membrane protein family.</text>
</comment>
<organism evidence="10 11">
    <name type="scientific">Methanococcoides seepicolus</name>
    <dbReference type="NCBI Taxonomy" id="2828780"/>
    <lineage>
        <taxon>Archaea</taxon>
        <taxon>Methanobacteriati</taxon>
        <taxon>Methanobacteriota</taxon>
        <taxon>Stenosarchaea group</taxon>
        <taxon>Methanomicrobia</taxon>
        <taxon>Methanosarcinales</taxon>
        <taxon>Methanosarcinaceae</taxon>
        <taxon>Methanococcoides</taxon>
    </lineage>
</organism>
<dbReference type="InterPro" id="IPR050250">
    <property type="entry name" value="Macrolide_Exporter_MacB"/>
</dbReference>
<dbReference type="InterPro" id="IPR003838">
    <property type="entry name" value="ABC3_permease_C"/>
</dbReference>
<dbReference type="InterPro" id="IPR025857">
    <property type="entry name" value="MacB_PCD"/>
</dbReference>
<sequence>MRYKTSLKLATNILLHSKIRSWLTIIGIVIGVASVVSIVALGDAMTESVESSFEDMDLTIITVTPGYSGAQSSMGPGRGGGGGTTATIDEDELTDKDIMALRSIEEIEYMYGQISGKADVEFTGETASLSVTGVDTQVWKYTSNMDYDSGRALEPSDKYVAMIGYNVANELFDQPIGVNRVITIEDRSVRVVGILEDGESNNAVIMPIDAAINVIEDAEKDVYGSIVIKVEDEEVVESAVEEIESTLLISRHVDEKDRDFSVTDSKSQMDGVSDMVSSMTFFLGAIAGVSLLVGAVGIANTMFTSVMEKTKEIGTMKAIGAKNRDIMRIFVMNSALVGFVGGFLGIVLGEIVSRVVIPMSGLQIGRTATSSATGLSPELMILGIGLAMLIGVISGVIPAYSASKMKPVDALRYE</sequence>
<feature type="domain" description="ABC3 transporter permease C-terminal" evidence="8">
    <location>
        <begin position="285"/>
        <end position="407"/>
    </location>
</feature>
<evidence type="ECO:0000313" key="11">
    <source>
        <dbReference type="Proteomes" id="UP001056766"/>
    </source>
</evidence>
<evidence type="ECO:0000256" key="7">
    <source>
        <dbReference type="SAM" id="Phobius"/>
    </source>
</evidence>